<dbReference type="GO" id="GO:0010181">
    <property type="term" value="F:FMN binding"/>
    <property type="evidence" value="ECO:0007669"/>
    <property type="project" value="InterPro"/>
</dbReference>
<dbReference type="OrthoDB" id="9778782at2"/>
<dbReference type="EMBL" id="FOFS01000013">
    <property type="protein sequence ID" value="SEQ97386.1"/>
    <property type="molecule type" value="Genomic_DNA"/>
</dbReference>
<dbReference type="Proteomes" id="UP000199233">
    <property type="component" value="Unassembled WGS sequence"/>
</dbReference>
<organism evidence="2 3">
    <name type="scientific">Solimonas aquatica</name>
    <dbReference type="NCBI Taxonomy" id="489703"/>
    <lineage>
        <taxon>Bacteria</taxon>
        <taxon>Pseudomonadati</taxon>
        <taxon>Pseudomonadota</taxon>
        <taxon>Gammaproteobacteria</taxon>
        <taxon>Nevskiales</taxon>
        <taxon>Nevskiaceae</taxon>
        <taxon>Solimonas</taxon>
    </lineage>
</organism>
<dbReference type="InterPro" id="IPR007329">
    <property type="entry name" value="FMN-bd"/>
</dbReference>
<dbReference type="GO" id="GO:0016020">
    <property type="term" value="C:membrane"/>
    <property type="evidence" value="ECO:0007669"/>
    <property type="project" value="InterPro"/>
</dbReference>
<protein>
    <recommendedName>
        <fullName evidence="1">FMN-binding domain-containing protein</fullName>
    </recommendedName>
</protein>
<keyword evidence="3" id="KW-1185">Reference proteome</keyword>
<dbReference type="AlphaFoldDB" id="A0A1H9KDY1"/>
<dbReference type="RefSeq" id="WP_093288540.1">
    <property type="nucleotide sequence ID" value="NZ_FOFS01000013.1"/>
</dbReference>
<dbReference type="SMART" id="SM00900">
    <property type="entry name" value="FMN_bind"/>
    <property type="match status" value="1"/>
</dbReference>
<reference evidence="2 3" key="1">
    <citation type="submission" date="2016-10" db="EMBL/GenBank/DDBJ databases">
        <authorList>
            <person name="de Groot N.N."/>
        </authorList>
    </citation>
    <scope>NUCLEOTIDE SEQUENCE [LARGE SCALE GENOMIC DNA]</scope>
    <source>
        <strain evidence="2 3">DSM 25927</strain>
    </source>
</reference>
<proteinExistence type="predicted"/>
<feature type="domain" description="FMN-binding" evidence="1">
    <location>
        <begin position="100"/>
        <end position="179"/>
    </location>
</feature>
<evidence type="ECO:0000313" key="2">
    <source>
        <dbReference type="EMBL" id="SEQ97386.1"/>
    </source>
</evidence>
<sequence length="183" mass="20167">MNPALPDTQQDAGTRRRLAVAALLVLGLACGTPARADTVYLPPEQFIREAFSKTPPPQFLWLDAATQARVQAALGHSYPQARIRYWRGENKSLWVLDEIGKEYPITAGFVVKGGVLEAARVLVYRESRGDEVRYPAFLEQFHGARLVDGKLDKRIDSISGASMSVDAMQRMARTALTLDALAP</sequence>
<evidence type="ECO:0000259" key="1">
    <source>
        <dbReference type="SMART" id="SM00900"/>
    </source>
</evidence>
<name>A0A1H9KDY1_9GAMM</name>
<evidence type="ECO:0000313" key="3">
    <source>
        <dbReference type="Proteomes" id="UP000199233"/>
    </source>
</evidence>
<gene>
    <name evidence="2" type="ORF">SAMN04488038_11366</name>
</gene>
<accession>A0A1H9KDY1</accession>
<dbReference type="STRING" id="489703.SAMN04488038_11366"/>